<protein>
    <submittedName>
        <fullName evidence="1">Uncharacterized protein</fullName>
    </submittedName>
</protein>
<comment type="caution">
    <text evidence="1">The sequence shown here is derived from an EMBL/GenBank/DDBJ whole genome shotgun (WGS) entry which is preliminary data.</text>
</comment>
<dbReference type="EMBL" id="JBEAAL010000049">
    <property type="protein sequence ID" value="MEQ1409601.1"/>
    <property type="molecule type" value="Genomic_DNA"/>
</dbReference>
<evidence type="ECO:0000313" key="1">
    <source>
        <dbReference type="EMBL" id="MEQ1409601.1"/>
    </source>
</evidence>
<organism evidence="1 2">
    <name type="scientific">Neorhizobium phenanthreniclasticum</name>
    <dbReference type="NCBI Taxonomy" id="3157917"/>
    <lineage>
        <taxon>Bacteria</taxon>
        <taxon>Pseudomonadati</taxon>
        <taxon>Pseudomonadota</taxon>
        <taxon>Alphaproteobacteria</taxon>
        <taxon>Hyphomicrobiales</taxon>
        <taxon>Rhizobiaceae</taxon>
        <taxon>Rhizobium/Agrobacterium group</taxon>
        <taxon>Neorhizobium</taxon>
    </lineage>
</organism>
<evidence type="ECO:0000313" key="2">
    <source>
        <dbReference type="Proteomes" id="UP001496627"/>
    </source>
</evidence>
<proteinExistence type="predicted"/>
<name>A0ABV0MCQ3_9HYPH</name>
<reference evidence="1 2" key="1">
    <citation type="submission" date="2024-05" db="EMBL/GenBank/DDBJ databases">
        <title>Neorhizobium sp. Rsf11, a plant growth promoting and heavy metal resistant PAH-degrader.</title>
        <authorList>
            <person name="Golubev S.N."/>
            <person name="Muratova A.Y."/>
            <person name="Markelova M.I."/>
        </authorList>
    </citation>
    <scope>NUCLEOTIDE SEQUENCE [LARGE SCALE GENOMIC DNA]</scope>
    <source>
        <strain evidence="1 2">Rsf11</strain>
    </source>
</reference>
<dbReference type="Proteomes" id="UP001496627">
    <property type="component" value="Unassembled WGS sequence"/>
</dbReference>
<gene>
    <name evidence="1" type="ORF">ABK249_32370</name>
</gene>
<accession>A0ABV0MCQ3</accession>
<sequence length="104" mass="11748">MPIIRLDARHAKASLNMQMKTASLFCVLIFTPLAALAEIATPFVTREEVRWRNRNSDMLFEVDVGWEDVPFLLLVLNRIRSTIGRRTAKEEETSDTASSVSPIA</sequence>
<keyword evidence="2" id="KW-1185">Reference proteome</keyword>
<dbReference type="RefSeq" id="WP_210058828.1">
    <property type="nucleotide sequence ID" value="NZ_JBEAAL010000049.1"/>
</dbReference>